<protein>
    <submittedName>
        <fullName evidence="2">Uncharacterized protein</fullName>
    </submittedName>
</protein>
<feature type="compositionally biased region" description="Basic residues" evidence="1">
    <location>
        <begin position="163"/>
        <end position="172"/>
    </location>
</feature>
<dbReference type="GeneID" id="300179254"/>
<evidence type="ECO:0000256" key="1">
    <source>
        <dbReference type="SAM" id="MobiDB-lite"/>
    </source>
</evidence>
<dbReference type="AlphaFoldDB" id="A0A109D7U6"/>
<dbReference type="RefSeq" id="WP_060468490.1">
    <property type="nucleotide sequence ID" value="NZ_AP025514.1"/>
</dbReference>
<dbReference type="EMBL" id="LMXU01000022">
    <property type="protein sequence ID" value="KWU00489.1"/>
    <property type="molecule type" value="Genomic_DNA"/>
</dbReference>
<dbReference type="Proteomes" id="UP000057389">
    <property type="component" value="Unassembled WGS sequence"/>
</dbReference>
<proteinExistence type="predicted"/>
<feature type="region of interest" description="Disordered" evidence="1">
    <location>
        <begin position="157"/>
        <end position="181"/>
    </location>
</feature>
<reference evidence="2 3" key="1">
    <citation type="submission" date="2015-11" db="EMBL/GenBank/DDBJ databases">
        <title>Draft WGS of Vibrio toranzoniae.</title>
        <authorList>
            <person name="Lasa A."/>
            <person name="Romalde J.L."/>
        </authorList>
    </citation>
    <scope>NUCLEOTIDE SEQUENCE [LARGE SCALE GENOMIC DNA]</scope>
    <source>
        <strain evidence="2 3">Vb 10.8</strain>
    </source>
</reference>
<dbReference type="OrthoDB" id="5886944at2"/>
<evidence type="ECO:0000313" key="2">
    <source>
        <dbReference type="EMBL" id="KWU00489.1"/>
    </source>
</evidence>
<organism evidence="2 3">
    <name type="scientific">Vibrio toranzoniae</name>
    <dbReference type="NCBI Taxonomy" id="1194427"/>
    <lineage>
        <taxon>Bacteria</taxon>
        <taxon>Pseudomonadati</taxon>
        <taxon>Pseudomonadota</taxon>
        <taxon>Gammaproteobacteria</taxon>
        <taxon>Vibrionales</taxon>
        <taxon>Vibrionaceae</taxon>
        <taxon>Vibrio</taxon>
    </lineage>
</organism>
<gene>
    <name evidence="2" type="ORF">APQ14_10320</name>
</gene>
<comment type="caution">
    <text evidence="2">The sequence shown here is derived from an EMBL/GenBank/DDBJ whole genome shotgun (WGS) entry which is preliminary data.</text>
</comment>
<accession>A0A109D7U6</accession>
<evidence type="ECO:0000313" key="3">
    <source>
        <dbReference type="Proteomes" id="UP000057389"/>
    </source>
</evidence>
<keyword evidence="3" id="KW-1185">Reference proteome</keyword>
<sequence>MVCKSDAASRQEYVTIRRKESGLVTKKFHLHQDSVDKLYELGLLIGYNELELKKNENLSAILEVCIDTFTDHFPKNRKPSRNSIRLQQLHKTIKFKEDEGYTDASIAEFLKYWDYQTPILFKNMTTQDGMKMKKFKLISWSDKAVARIKSPEYLKEQTEHLNKRPKRTLRKQRTVEPQKRKKRDFEDMFRYEI</sequence>
<name>A0A109D7U6_9VIBR</name>